<accession>A0A0F6B2B3</accession>
<protein>
    <submittedName>
        <fullName evidence="2">Cytoplasmic protein</fullName>
    </submittedName>
</protein>
<dbReference type="PATRIC" id="fig|588858.6.peg.2057"/>
<gene>
    <name evidence="2" type="ordered locus">STM14_2188</name>
</gene>
<evidence type="ECO:0000313" key="2">
    <source>
        <dbReference type="EMBL" id="ACY88651.1"/>
    </source>
</evidence>
<proteinExistence type="predicted"/>
<feature type="region of interest" description="Disordered" evidence="1">
    <location>
        <begin position="1"/>
        <end position="45"/>
    </location>
</feature>
<sequence>MSERPDLVDPLPEDEPLPGENIPDTPEGDDPLDPDTQNEVEDPRR</sequence>
<dbReference type="RefSeq" id="WP_001519337.1">
    <property type="nucleotide sequence ID" value="NC_016856.1"/>
</dbReference>
<organism evidence="2 3">
    <name type="scientific">Salmonella typhimurium (strain 14028s / SGSC 2262)</name>
    <dbReference type="NCBI Taxonomy" id="588858"/>
    <lineage>
        <taxon>Bacteria</taxon>
        <taxon>Pseudomonadati</taxon>
        <taxon>Pseudomonadota</taxon>
        <taxon>Gammaproteobacteria</taxon>
        <taxon>Enterobacterales</taxon>
        <taxon>Enterobacteriaceae</taxon>
        <taxon>Salmonella</taxon>
    </lineage>
</organism>
<dbReference type="BioCyc" id="SENT588858:STM14_RS09940-MONOMER"/>
<dbReference type="AlphaFoldDB" id="A0A0F6B2B3"/>
<keyword evidence="3" id="KW-1185">Reference proteome</keyword>
<dbReference type="KEGG" id="seo:STM14_2188"/>
<reference evidence="2 3" key="1">
    <citation type="journal article" date="2010" name="J. Bacteriol.">
        <title>Short-term signatures of evolutionary change in the Salmonella enterica serovar typhimurium 14028 genome.</title>
        <authorList>
            <person name="Jarvik T."/>
            <person name="Smillie C."/>
            <person name="Groisman E.A."/>
            <person name="Ochman H."/>
        </authorList>
    </citation>
    <scope>NUCLEOTIDE SEQUENCE [LARGE SCALE GENOMIC DNA]</scope>
    <source>
        <strain evidence="3">14028s / SGSC 2262</strain>
    </source>
</reference>
<evidence type="ECO:0000313" key="3">
    <source>
        <dbReference type="Proteomes" id="UP000002695"/>
    </source>
</evidence>
<name>A0A0F6B2B3_SALT1</name>
<dbReference type="Proteomes" id="UP000002695">
    <property type="component" value="Chromosome"/>
</dbReference>
<evidence type="ECO:0000256" key="1">
    <source>
        <dbReference type="SAM" id="MobiDB-lite"/>
    </source>
</evidence>
<feature type="compositionally biased region" description="Acidic residues" evidence="1">
    <location>
        <begin position="26"/>
        <end position="45"/>
    </location>
</feature>
<dbReference type="EMBL" id="CP001363">
    <property type="protein sequence ID" value="ACY88651.1"/>
    <property type="molecule type" value="Genomic_DNA"/>
</dbReference>
<dbReference type="HOGENOM" id="CLU_217653_0_0_6"/>